<reference evidence="2 3" key="1">
    <citation type="submission" date="2013-01" db="EMBL/GenBank/DDBJ databases">
        <title>The Genome Sequence of Clostridium clostridioforme 90A8.</title>
        <authorList>
            <consortium name="The Broad Institute Genome Sequencing Platform"/>
            <person name="Earl A."/>
            <person name="Ward D."/>
            <person name="Feldgarden M."/>
            <person name="Gevers D."/>
            <person name="Courvalin P."/>
            <person name="Lambert T."/>
            <person name="Walker B."/>
            <person name="Young S.K."/>
            <person name="Zeng Q."/>
            <person name="Gargeya S."/>
            <person name="Fitzgerald M."/>
            <person name="Haas B."/>
            <person name="Abouelleil A."/>
            <person name="Alvarado L."/>
            <person name="Arachchi H.M."/>
            <person name="Berlin A.M."/>
            <person name="Chapman S.B."/>
            <person name="Dewar J."/>
            <person name="Goldberg J."/>
            <person name="Griggs A."/>
            <person name="Gujja S."/>
            <person name="Hansen M."/>
            <person name="Howarth C."/>
            <person name="Imamovic A."/>
            <person name="Larimer J."/>
            <person name="McCowan C."/>
            <person name="Murphy C."/>
            <person name="Neiman D."/>
            <person name="Pearson M."/>
            <person name="Priest M."/>
            <person name="Roberts A."/>
            <person name="Saif S."/>
            <person name="Shea T."/>
            <person name="Sisk P."/>
            <person name="Sykes S."/>
            <person name="Wortman J."/>
            <person name="Nusbaum C."/>
            <person name="Birren B."/>
        </authorList>
    </citation>
    <scope>NUCLEOTIDE SEQUENCE [LARGE SCALE GENOMIC DNA]</scope>
    <source>
        <strain evidence="2 3">90A8</strain>
    </source>
</reference>
<dbReference type="Pfam" id="PF20122">
    <property type="entry name" value="DUF6512"/>
    <property type="match status" value="1"/>
</dbReference>
<feature type="transmembrane region" description="Helical" evidence="1">
    <location>
        <begin position="7"/>
        <end position="26"/>
    </location>
</feature>
<dbReference type="EMBL" id="AGYR01000043">
    <property type="protein sequence ID" value="ENZ11483.1"/>
    <property type="molecule type" value="Genomic_DNA"/>
</dbReference>
<feature type="transmembrane region" description="Helical" evidence="1">
    <location>
        <begin position="131"/>
        <end position="152"/>
    </location>
</feature>
<keyword evidence="1" id="KW-0472">Membrane</keyword>
<dbReference type="Proteomes" id="UP000013085">
    <property type="component" value="Unassembled WGS sequence"/>
</dbReference>
<protein>
    <submittedName>
        <fullName evidence="2">Uncharacterized protein</fullName>
    </submittedName>
</protein>
<sequence>MNISLTIAGILSVSLLGTLLHFTYRWSGRNPLIGLIAPVNESVWEHMKLLFFPMLLFGLWSLKGETDACRISAFHAGLLMGTLLMPVLYYSYTSALGHSILAVDITIFYICVIAAFLIYRGLSGSCLLEKYSHVTSMAVFLLLICFLLFTYFPPGFSIFKDPEG</sequence>
<evidence type="ECO:0000313" key="3">
    <source>
        <dbReference type="Proteomes" id="UP000013085"/>
    </source>
</evidence>
<dbReference type="AlphaFoldDB" id="A0A0E2HJL7"/>
<organism evidence="2 3">
    <name type="scientific">[Clostridium] clostridioforme 90A8</name>
    <dbReference type="NCBI Taxonomy" id="999408"/>
    <lineage>
        <taxon>Bacteria</taxon>
        <taxon>Bacillati</taxon>
        <taxon>Bacillota</taxon>
        <taxon>Clostridia</taxon>
        <taxon>Lachnospirales</taxon>
        <taxon>Lachnospiraceae</taxon>
        <taxon>Enterocloster</taxon>
    </lineage>
</organism>
<name>A0A0E2HJL7_9FIRM</name>
<evidence type="ECO:0000256" key="1">
    <source>
        <dbReference type="SAM" id="Phobius"/>
    </source>
</evidence>
<feature type="transmembrane region" description="Helical" evidence="1">
    <location>
        <begin position="46"/>
        <end position="62"/>
    </location>
</feature>
<evidence type="ECO:0000313" key="2">
    <source>
        <dbReference type="EMBL" id="ENZ11483.1"/>
    </source>
</evidence>
<dbReference type="PATRIC" id="fig|999408.3.peg.4324"/>
<accession>A0A0E2HJL7</accession>
<comment type="caution">
    <text evidence="2">The sequence shown here is derived from an EMBL/GenBank/DDBJ whole genome shotgun (WGS) entry which is preliminary data.</text>
</comment>
<keyword evidence="1" id="KW-1133">Transmembrane helix</keyword>
<feature type="transmembrane region" description="Helical" evidence="1">
    <location>
        <begin position="98"/>
        <end position="119"/>
    </location>
</feature>
<feature type="transmembrane region" description="Helical" evidence="1">
    <location>
        <begin position="74"/>
        <end position="92"/>
    </location>
</feature>
<dbReference type="HOGENOM" id="CLU_111486_0_0_9"/>
<dbReference type="InterPro" id="IPR045407">
    <property type="entry name" value="DUF6512"/>
</dbReference>
<dbReference type="RefSeq" id="WP_002587211.1">
    <property type="nucleotide sequence ID" value="NZ_KB850982.1"/>
</dbReference>
<dbReference type="GeneID" id="57962233"/>
<keyword evidence="1" id="KW-0812">Transmembrane</keyword>
<gene>
    <name evidence="2" type="ORF">HMPREF1090_04038</name>
</gene>
<proteinExistence type="predicted"/>